<name>A0A231HCY1_9NOCA</name>
<evidence type="ECO:0000313" key="2">
    <source>
        <dbReference type="EMBL" id="OXR46628.1"/>
    </source>
</evidence>
<comment type="caution">
    <text evidence="2">The sequence shown here is derived from an EMBL/GenBank/DDBJ whole genome shotgun (WGS) entry which is preliminary data.</text>
</comment>
<gene>
    <name evidence="2" type="ORF">B7C42_01602</name>
</gene>
<sequence length="68" mass="7298">MLNTLGHVLAAGVVAALVIAVYAAISDLARNADDWADGLDYDETDQTDDGAEADRGHDRWIDERNGVL</sequence>
<dbReference type="AlphaFoldDB" id="A0A231HCY1"/>
<organism evidence="2 3">
    <name type="scientific">Nocardia cerradoensis</name>
    <dbReference type="NCBI Taxonomy" id="85688"/>
    <lineage>
        <taxon>Bacteria</taxon>
        <taxon>Bacillati</taxon>
        <taxon>Actinomycetota</taxon>
        <taxon>Actinomycetes</taxon>
        <taxon>Mycobacteriales</taxon>
        <taxon>Nocardiaceae</taxon>
        <taxon>Nocardia</taxon>
    </lineage>
</organism>
<dbReference type="Proteomes" id="UP000215506">
    <property type="component" value="Unassembled WGS sequence"/>
</dbReference>
<feature type="compositionally biased region" description="Acidic residues" evidence="1">
    <location>
        <begin position="39"/>
        <end position="51"/>
    </location>
</feature>
<protein>
    <submittedName>
        <fullName evidence="2">Uncharacterized protein</fullName>
    </submittedName>
</protein>
<evidence type="ECO:0000256" key="1">
    <source>
        <dbReference type="SAM" id="MobiDB-lite"/>
    </source>
</evidence>
<accession>A0A231HCY1</accession>
<reference evidence="2 3" key="1">
    <citation type="submission" date="2017-07" db="EMBL/GenBank/DDBJ databases">
        <title>First draft Genome Sequence of Nocardia cerradoensis isolated from human infection.</title>
        <authorList>
            <person name="Carrasco G."/>
        </authorList>
    </citation>
    <scope>NUCLEOTIDE SEQUENCE [LARGE SCALE GENOMIC DNA]</scope>
    <source>
        <strain evidence="2 3">CNM20130759</strain>
    </source>
</reference>
<feature type="region of interest" description="Disordered" evidence="1">
    <location>
        <begin position="39"/>
        <end position="68"/>
    </location>
</feature>
<dbReference type="RefSeq" id="WP_094024763.1">
    <property type="nucleotide sequence ID" value="NZ_NGAF01000002.1"/>
</dbReference>
<feature type="compositionally biased region" description="Basic and acidic residues" evidence="1">
    <location>
        <begin position="52"/>
        <end position="68"/>
    </location>
</feature>
<proteinExistence type="predicted"/>
<dbReference type="EMBL" id="NGAF01000002">
    <property type="protein sequence ID" value="OXR46628.1"/>
    <property type="molecule type" value="Genomic_DNA"/>
</dbReference>
<evidence type="ECO:0000313" key="3">
    <source>
        <dbReference type="Proteomes" id="UP000215506"/>
    </source>
</evidence>
<keyword evidence="3" id="KW-1185">Reference proteome</keyword>